<dbReference type="OrthoDB" id="7064922at2"/>
<sequence length="76" mass="8582">MTSHSREKFATQVDSEILSTVRDLAKSEGRQLQALVDEALADLIEKRKHGRPRANVMAAYQASHEKFAPLYKKLAE</sequence>
<evidence type="ECO:0000313" key="1">
    <source>
        <dbReference type="EMBL" id="PKR89833.1"/>
    </source>
</evidence>
<protein>
    <submittedName>
        <fullName evidence="1">Uncharacterized protein</fullName>
    </submittedName>
</protein>
<proteinExistence type="predicted"/>
<keyword evidence="2" id="KW-1185">Reference proteome</keyword>
<evidence type="ECO:0000313" key="2">
    <source>
        <dbReference type="Proteomes" id="UP000233491"/>
    </source>
</evidence>
<reference evidence="1 2" key="1">
    <citation type="submission" date="2017-12" db="EMBL/GenBank/DDBJ databases">
        <title>Anaerobic carbon monoxide metabolism by Pleomorphomonas carboxyditropha sp. nov., a new mesophilic hydrogenogenic carboxidotroph.</title>
        <authorList>
            <person name="Esquivel-Elizondo S."/>
            <person name="Krajmalnik-Brown R."/>
        </authorList>
    </citation>
    <scope>NUCLEOTIDE SEQUENCE [LARGE SCALE GENOMIC DNA]</scope>
    <source>
        <strain evidence="1 2">R5-392</strain>
    </source>
</reference>
<dbReference type="Proteomes" id="UP000233491">
    <property type="component" value="Unassembled WGS sequence"/>
</dbReference>
<dbReference type="RefSeq" id="WP_101288633.1">
    <property type="nucleotide sequence ID" value="NZ_FOUQ01000009.1"/>
</dbReference>
<comment type="caution">
    <text evidence="1">The sequence shown here is derived from an EMBL/GenBank/DDBJ whole genome shotgun (WGS) entry which is preliminary data.</text>
</comment>
<organism evidence="1 2">
    <name type="scientific">Pleomorphomonas diazotrophica</name>
    <dbReference type="NCBI Taxonomy" id="1166257"/>
    <lineage>
        <taxon>Bacteria</taxon>
        <taxon>Pseudomonadati</taxon>
        <taxon>Pseudomonadota</taxon>
        <taxon>Alphaproteobacteria</taxon>
        <taxon>Hyphomicrobiales</taxon>
        <taxon>Pleomorphomonadaceae</taxon>
        <taxon>Pleomorphomonas</taxon>
    </lineage>
</organism>
<accession>A0A1I4UUC8</accession>
<name>A0A1I4UUC8_9HYPH</name>
<dbReference type="AlphaFoldDB" id="A0A1I4UUC8"/>
<dbReference type="EMBL" id="PJNW01000004">
    <property type="protein sequence ID" value="PKR89833.1"/>
    <property type="molecule type" value="Genomic_DNA"/>
</dbReference>
<gene>
    <name evidence="1" type="ORF">CXZ10_08025</name>
</gene>